<keyword evidence="6" id="KW-0456">Lyase</keyword>
<dbReference type="GO" id="GO:0043565">
    <property type="term" value="F:sequence-specific DNA binding"/>
    <property type="evidence" value="ECO:0007669"/>
    <property type="project" value="InterPro"/>
</dbReference>
<dbReference type="EMBL" id="CP002085">
    <property type="protein sequence ID" value="ADK84160.1"/>
    <property type="molecule type" value="Genomic_DNA"/>
</dbReference>
<evidence type="ECO:0000256" key="6">
    <source>
        <dbReference type="ARBA" id="ARBA00023239"/>
    </source>
</evidence>
<dbReference type="InterPro" id="IPR000485">
    <property type="entry name" value="AsnC-type_HTH_dom"/>
</dbReference>
<dbReference type="Pfam" id="PF22451">
    <property type="entry name" value="NirdL-like_HTH"/>
    <property type="match status" value="1"/>
</dbReference>
<evidence type="ECO:0000256" key="7">
    <source>
        <dbReference type="ARBA" id="ARBA00023457"/>
    </source>
</evidence>
<keyword evidence="12" id="KW-1185">Reference proteome</keyword>
<accession>E1QF24</accession>
<evidence type="ECO:0000313" key="11">
    <source>
        <dbReference type="EMBL" id="ADK84160.1"/>
    </source>
</evidence>
<dbReference type="InterPro" id="IPR036388">
    <property type="entry name" value="WH-like_DNA-bd_sf"/>
</dbReference>
<dbReference type="GO" id="GO:0006783">
    <property type="term" value="P:heme biosynthetic process"/>
    <property type="evidence" value="ECO:0007669"/>
    <property type="project" value="UniProtKB-KW"/>
</dbReference>
<feature type="domain" description="HTH asnC-type" evidence="10">
    <location>
        <begin position="1"/>
        <end position="65"/>
    </location>
</feature>
<dbReference type="EC" id="4.1.1.111" evidence="8"/>
<evidence type="ECO:0000256" key="8">
    <source>
        <dbReference type="ARBA" id="ARBA00023471"/>
    </source>
</evidence>
<comment type="catalytic activity">
    <reaction evidence="9">
        <text>siroheme + 2 H(+) = 12,18-didecarboxysiroheme + 2 CO2</text>
        <dbReference type="Rhea" id="RHEA:19093"/>
        <dbReference type="ChEBI" id="CHEBI:15378"/>
        <dbReference type="ChEBI" id="CHEBI:16526"/>
        <dbReference type="ChEBI" id="CHEBI:60052"/>
        <dbReference type="ChEBI" id="CHEBI:140497"/>
        <dbReference type="EC" id="4.1.1.111"/>
    </reaction>
</comment>
<dbReference type="UniPathway" id="UPA00252"/>
<evidence type="ECO:0000259" key="10">
    <source>
        <dbReference type="PROSITE" id="PS50956"/>
    </source>
</evidence>
<proteinExistence type="inferred from homology"/>
<dbReference type="InterPro" id="IPR053953">
    <property type="entry name" value="NirdL-like_HTH"/>
</dbReference>
<evidence type="ECO:0000313" key="12">
    <source>
        <dbReference type="Proteomes" id="UP000009047"/>
    </source>
</evidence>
<dbReference type="InterPro" id="IPR050684">
    <property type="entry name" value="HTH-Siroheme_Decarb"/>
</dbReference>
<keyword evidence="2" id="KW-0805">Transcription regulation</keyword>
<dbReference type="PROSITE" id="PS50956">
    <property type="entry name" value="HTH_ASNC_2"/>
    <property type="match status" value="1"/>
</dbReference>
<dbReference type="InterPro" id="IPR019888">
    <property type="entry name" value="Tscrpt_reg_AsnC-like"/>
</dbReference>
<dbReference type="OrthoDB" id="9806536at2"/>
<dbReference type="Pfam" id="PF17805">
    <property type="entry name" value="AsnC_trans_reg2"/>
    <property type="match status" value="1"/>
</dbReference>
<keyword evidence="5" id="KW-0804">Transcription</keyword>
<dbReference type="SMART" id="SM00344">
    <property type="entry name" value="HTH_ASNC"/>
    <property type="match status" value="1"/>
</dbReference>
<evidence type="ECO:0000256" key="5">
    <source>
        <dbReference type="ARBA" id="ARBA00023163"/>
    </source>
</evidence>
<dbReference type="GO" id="GO:0016829">
    <property type="term" value="F:lyase activity"/>
    <property type="evidence" value="ECO:0007669"/>
    <property type="project" value="UniProtKB-KW"/>
</dbReference>
<dbReference type="STRING" id="644282.Deba_0788"/>
<comment type="similarity">
    <text evidence="7">Belongs to the Ahb/Nir family.</text>
</comment>
<sequence>MDEKDKAILREVQSRLPIAERPFLELGRAVGLGEGEVIERLAAMKRSGVIRRIGGNFNSASLGFAATLCGAKVAPEKLDAFVAAVNAHHGVTHNYLRSHEFNVWFTFIAEDMAQIDEHLARLAEQTGVDDICSMPALEMFKIKVDFPI</sequence>
<gene>
    <name evidence="11" type="ordered locus">Deba_0788</name>
</gene>
<evidence type="ECO:0000256" key="1">
    <source>
        <dbReference type="ARBA" id="ARBA00004744"/>
    </source>
</evidence>
<dbReference type="PANTHER" id="PTHR43413:SF1">
    <property type="entry name" value="SIROHEME DECARBOXYLASE NIRL SUBUNIT"/>
    <property type="match status" value="1"/>
</dbReference>
<organism evidence="11 12">
    <name type="scientific">Desulfarculus baarsii (strain ATCC 33931 / DSM 2075 / LMG 7858 / VKM B-1802 / 2st14)</name>
    <dbReference type="NCBI Taxonomy" id="644282"/>
    <lineage>
        <taxon>Bacteria</taxon>
        <taxon>Pseudomonadati</taxon>
        <taxon>Thermodesulfobacteriota</taxon>
        <taxon>Desulfarculia</taxon>
        <taxon>Desulfarculales</taxon>
        <taxon>Desulfarculaceae</taxon>
        <taxon>Desulfarculus</taxon>
    </lineage>
</organism>
<keyword evidence="4" id="KW-0350">Heme biosynthesis</keyword>
<dbReference type="PANTHER" id="PTHR43413">
    <property type="entry name" value="TRANSCRIPTIONAL REGULATOR, ASNC FAMILY"/>
    <property type="match status" value="1"/>
</dbReference>
<reference evidence="11 12" key="1">
    <citation type="journal article" date="2010" name="Stand. Genomic Sci.">
        <title>Complete genome sequence of Desulfarculus baarsii type strain (2st14).</title>
        <authorList>
            <person name="Sun H."/>
            <person name="Spring S."/>
            <person name="Lapidus A."/>
            <person name="Davenport K."/>
            <person name="Del Rio T.G."/>
            <person name="Tice H."/>
            <person name="Nolan M."/>
            <person name="Copeland A."/>
            <person name="Cheng J.F."/>
            <person name="Lucas S."/>
            <person name="Tapia R."/>
            <person name="Goodwin L."/>
            <person name="Pitluck S."/>
            <person name="Ivanova N."/>
            <person name="Pagani I."/>
            <person name="Mavromatis K."/>
            <person name="Ovchinnikova G."/>
            <person name="Pati A."/>
            <person name="Chen A."/>
            <person name="Palaniappan K."/>
            <person name="Hauser L."/>
            <person name="Chang Y.J."/>
            <person name="Jeffries C.D."/>
            <person name="Detter J.C."/>
            <person name="Han C."/>
            <person name="Rohde M."/>
            <person name="Brambilla E."/>
            <person name="Goker M."/>
            <person name="Woyke T."/>
            <person name="Bristow J."/>
            <person name="Eisen J.A."/>
            <person name="Markowitz V."/>
            <person name="Hugenholtz P."/>
            <person name="Kyrpides N.C."/>
            <person name="Klenk H.P."/>
            <person name="Land M."/>
        </authorList>
    </citation>
    <scope>NUCLEOTIDE SEQUENCE [LARGE SCALE GENOMIC DNA]</scope>
    <source>
        <strain evidence="12">ATCC 33931 / DSM 2075 / LMG 7858 / VKM B-1802 / 2st14</strain>
    </source>
</reference>
<dbReference type="InterPro" id="IPR036390">
    <property type="entry name" value="WH_DNA-bd_sf"/>
</dbReference>
<dbReference type="eggNOG" id="COG1522">
    <property type="taxonomic scope" value="Bacteria"/>
</dbReference>
<protein>
    <recommendedName>
        <fullName evidence="8">siroheme decarboxylase</fullName>
        <ecNumber evidence="8">4.1.1.111</ecNumber>
    </recommendedName>
</protein>
<comment type="pathway">
    <text evidence="1">Porphyrin-containing compound metabolism; protoheme biosynthesis.</text>
</comment>
<dbReference type="HOGENOM" id="CLU_112007_1_0_7"/>
<name>E1QF24_DESB2</name>
<evidence type="ECO:0000256" key="4">
    <source>
        <dbReference type="ARBA" id="ARBA00023133"/>
    </source>
</evidence>
<evidence type="ECO:0000256" key="3">
    <source>
        <dbReference type="ARBA" id="ARBA00023125"/>
    </source>
</evidence>
<keyword evidence="3" id="KW-0238">DNA-binding</keyword>
<dbReference type="Gene3D" id="1.10.10.10">
    <property type="entry name" value="Winged helix-like DNA-binding domain superfamily/Winged helix DNA-binding domain"/>
    <property type="match status" value="1"/>
</dbReference>
<dbReference type="SUPFAM" id="SSF46785">
    <property type="entry name" value="Winged helix' DNA-binding domain"/>
    <property type="match status" value="1"/>
</dbReference>
<dbReference type="InterPro" id="IPR040523">
    <property type="entry name" value="AsnC_trans_reg2"/>
</dbReference>
<dbReference type="Proteomes" id="UP000009047">
    <property type="component" value="Chromosome"/>
</dbReference>
<dbReference type="AlphaFoldDB" id="E1QF24"/>
<dbReference type="InterPro" id="IPR011008">
    <property type="entry name" value="Dimeric_a/b-barrel"/>
</dbReference>
<dbReference type="RefSeq" id="WP_013257615.1">
    <property type="nucleotide sequence ID" value="NC_014365.1"/>
</dbReference>
<dbReference type="Gene3D" id="3.30.70.3460">
    <property type="match status" value="1"/>
</dbReference>
<evidence type="ECO:0000256" key="9">
    <source>
        <dbReference type="ARBA" id="ARBA00048470"/>
    </source>
</evidence>
<dbReference type="KEGG" id="dbr:Deba_0788"/>
<dbReference type="SUPFAM" id="SSF54909">
    <property type="entry name" value="Dimeric alpha+beta barrel"/>
    <property type="match status" value="1"/>
</dbReference>
<evidence type="ECO:0000256" key="2">
    <source>
        <dbReference type="ARBA" id="ARBA00023015"/>
    </source>
</evidence>